<dbReference type="InterPro" id="IPR050366">
    <property type="entry name" value="BP-dependent_transpt_permease"/>
</dbReference>
<accession>A0ABT0MSG5</accession>
<keyword evidence="7 8" id="KW-0472">Membrane</keyword>
<dbReference type="SUPFAM" id="SSF161098">
    <property type="entry name" value="MetI-like"/>
    <property type="match status" value="1"/>
</dbReference>
<feature type="transmembrane region" description="Helical" evidence="8">
    <location>
        <begin position="77"/>
        <end position="103"/>
    </location>
</feature>
<evidence type="ECO:0000256" key="7">
    <source>
        <dbReference type="ARBA" id="ARBA00023136"/>
    </source>
</evidence>
<protein>
    <submittedName>
        <fullName evidence="10">ABC transporter permease</fullName>
    </submittedName>
</protein>
<dbReference type="InterPro" id="IPR025966">
    <property type="entry name" value="OppC_N"/>
</dbReference>
<keyword evidence="2 8" id="KW-0813">Transport</keyword>
<feature type="transmembrane region" description="Helical" evidence="8">
    <location>
        <begin position="196"/>
        <end position="221"/>
    </location>
</feature>
<organism evidence="10 11">
    <name type="scientific">Brenneria tiliae</name>
    <dbReference type="NCBI Taxonomy" id="2914984"/>
    <lineage>
        <taxon>Bacteria</taxon>
        <taxon>Pseudomonadati</taxon>
        <taxon>Pseudomonadota</taxon>
        <taxon>Gammaproteobacteria</taxon>
        <taxon>Enterobacterales</taxon>
        <taxon>Pectobacteriaceae</taxon>
        <taxon>Brenneria</taxon>
    </lineage>
</organism>
<keyword evidence="11" id="KW-1185">Reference proteome</keyword>
<dbReference type="Gene3D" id="1.10.3720.10">
    <property type="entry name" value="MetI-like"/>
    <property type="match status" value="1"/>
</dbReference>
<dbReference type="EMBL" id="JAKPBZ010000109">
    <property type="protein sequence ID" value="MCL2892795.1"/>
    <property type="molecule type" value="Genomic_DNA"/>
</dbReference>
<dbReference type="InterPro" id="IPR000515">
    <property type="entry name" value="MetI-like"/>
</dbReference>
<keyword evidence="3" id="KW-1003">Cell membrane</keyword>
<reference evidence="10 11" key="1">
    <citation type="submission" date="2022-02" db="EMBL/GenBank/DDBJ databases">
        <title>Description of Brenneria tiliae sp. nov. isolated from symptomatic Tilia x moltkei and Tilia x europaea trees in the UK.</title>
        <authorList>
            <person name="Kile H."/>
        </authorList>
    </citation>
    <scope>NUCLEOTIDE SEQUENCE [LARGE SCALE GENOMIC DNA]</scope>
    <source>
        <strain evidence="10 11">MC1SB4.1</strain>
    </source>
</reference>
<dbReference type="PANTHER" id="PTHR43386">
    <property type="entry name" value="OLIGOPEPTIDE TRANSPORT SYSTEM PERMEASE PROTEIN APPC"/>
    <property type="match status" value="1"/>
</dbReference>
<evidence type="ECO:0000313" key="11">
    <source>
        <dbReference type="Proteomes" id="UP001203069"/>
    </source>
</evidence>
<sequence length="274" mass="29060">MMNRLPVGAWVGGTILLLLLAVAVAGPWLLAYDAFEQDLGNRLAPPLWHEKSVPGHPLGTDQLGRDYLARLVYGARISLLIGFCVTLMSGFIGISLGLIAGYAGGVWDNVIGFLITTRLSMPVVLVALALVSVTGPSLTMVVLVLGLLLWDHFAVVVRSATQQIRRADYVQAARAMGCSLPYLLLREILPNLRGPLLVISTVEMAHAVLVEATLSFLGLGVPAPLPSWGLMLAEAKSFMFFSPWLIALPGAALGILVLAINMVGDSARSAGGAR</sequence>
<proteinExistence type="inferred from homology"/>
<keyword evidence="5 8" id="KW-0812">Transmembrane</keyword>
<keyword evidence="4" id="KW-0997">Cell inner membrane</keyword>
<evidence type="ECO:0000256" key="2">
    <source>
        <dbReference type="ARBA" id="ARBA00022448"/>
    </source>
</evidence>
<feature type="domain" description="ABC transmembrane type-1" evidence="9">
    <location>
        <begin position="75"/>
        <end position="264"/>
    </location>
</feature>
<feature type="transmembrane region" description="Helical" evidence="8">
    <location>
        <begin position="137"/>
        <end position="157"/>
    </location>
</feature>
<dbReference type="InterPro" id="IPR035906">
    <property type="entry name" value="MetI-like_sf"/>
</dbReference>
<dbReference type="Pfam" id="PF00528">
    <property type="entry name" value="BPD_transp_1"/>
    <property type="match status" value="1"/>
</dbReference>
<evidence type="ECO:0000256" key="1">
    <source>
        <dbReference type="ARBA" id="ARBA00004429"/>
    </source>
</evidence>
<dbReference type="Pfam" id="PF12911">
    <property type="entry name" value="OppC_N"/>
    <property type="match status" value="1"/>
</dbReference>
<evidence type="ECO:0000256" key="8">
    <source>
        <dbReference type="RuleBase" id="RU363032"/>
    </source>
</evidence>
<dbReference type="PROSITE" id="PS50928">
    <property type="entry name" value="ABC_TM1"/>
    <property type="match status" value="1"/>
</dbReference>
<dbReference type="CDD" id="cd06261">
    <property type="entry name" value="TM_PBP2"/>
    <property type="match status" value="1"/>
</dbReference>
<evidence type="ECO:0000256" key="4">
    <source>
        <dbReference type="ARBA" id="ARBA00022519"/>
    </source>
</evidence>
<dbReference type="PANTHER" id="PTHR43386:SF25">
    <property type="entry name" value="PEPTIDE ABC TRANSPORTER PERMEASE PROTEIN"/>
    <property type="match status" value="1"/>
</dbReference>
<evidence type="ECO:0000256" key="6">
    <source>
        <dbReference type="ARBA" id="ARBA00022989"/>
    </source>
</evidence>
<feature type="transmembrane region" description="Helical" evidence="8">
    <location>
        <begin position="110"/>
        <end position="131"/>
    </location>
</feature>
<evidence type="ECO:0000256" key="5">
    <source>
        <dbReference type="ARBA" id="ARBA00022692"/>
    </source>
</evidence>
<keyword evidence="6 8" id="KW-1133">Transmembrane helix</keyword>
<dbReference type="Proteomes" id="UP001203069">
    <property type="component" value="Unassembled WGS sequence"/>
</dbReference>
<comment type="caution">
    <text evidence="10">The sequence shown here is derived from an EMBL/GenBank/DDBJ whole genome shotgun (WGS) entry which is preliminary data.</text>
</comment>
<name>A0ABT0MSG5_9GAMM</name>
<evidence type="ECO:0000256" key="3">
    <source>
        <dbReference type="ARBA" id="ARBA00022475"/>
    </source>
</evidence>
<evidence type="ECO:0000259" key="9">
    <source>
        <dbReference type="PROSITE" id="PS50928"/>
    </source>
</evidence>
<gene>
    <name evidence="10" type="ORF">MFP26_08835</name>
</gene>
<comment type="subcellular location">
    <subcellularLocation>
        <location evidence="1">Cell inner membrane</location>
        <topology evidence="1">Multi-pass membrane protein</topology>
    </subcellularLocation>
    <subcellularLocation>
        <location evidence="8">Cell membrane</location>
        <topology evidence="8">Multi-pass membrane protein</topology>
    </subcellularLocation>
</comment>
<comment type="similarity">
    <text evidence="8">Belongs to the binding-protein-dependent transport system permease family.</text>
</comment>
<evidence type="ECO:0000313" key="10">
    <source>
        <dbReference type="EMBL" id="MCL2892795.1"/>
    </source>
</evidence>
<feature type="transmembrane region" description="Helical" evidence="8">
    <location>
        <begin position="241"/>
        <end position="264"/>
    </location>
</feature>